<dbReference type="InterPro" id="IPR011008">
    <property type="entry name" value="Dimeric_a/b-barrel"/>
</dbReference>
<accession>A0A8S8XCR6</accession>
<dbReference type="GO" id="GO:0043200">
    <property type="term" value="P:response to amino acid"/>
    <property type="evidence" value="ECO:0007669"/>
    <property type="project" value="TreeGrafter"/>
</dbReference>
<evidence type="ECO:0000256" key="3">
    <source>
        <dbReference type="ARBA" id="ARBA00023163"/>
    </source>
</evidence>
<dbReference type="AlphaFoldDB" id="A0A8S8XCR6"/>
<dbReference type="SMART" id="SM00344">
    <property type="entry name" value="HTH_ASNC"/>
    <property type="match status" value="1"/>
</dbReference>
<dbReference type="PANTHER" id="PTHR30154">
    <property type="entry name" value="LEUCINE-RESPONSIVE REGULATORY PROTEIN"/>
    <property type="match status" value="1"/>
</dbReference>
<proteinExistence type="predicted"/>
<evidence type="ECO:0000256" key="1">
    <source>
        <dbReference type="ARBA" id="ARBA00023015"/>
    </source>
</evidence>
<sequence length="146" mass="16028">MDKLDAIDRKLLAVLRTNARIAISALADQVGITARLCGVRLKKLEDSGVIRGYRTLIDDVDARPVTGFVRVSLSANGNQERARVEEFLRNTPAILEVHLVAGDADYLLRIEAADAAALTKFIADDLSRIALKPHLQTLLVVRTLKD</sequence>
<dbReference type="Pfam" id="PF01037">
    <property type="entry name" value="AsnC_trans_reg"/>
    <property type="match status" value="1"/>
</dbReference>
<dbReference type="EMBL" id="BOPV01000001">
    <property type="protein sequence ID" value="GIL39077.1"/>
    <property type="molecule type" value="Genomic_DNA"/>
</dbReference>
<protein>
    <submittedName>
        <fullName evidence="5">AsnC family transcriptional regulator</fullName>
    </submittedName>
</protein>
<dbReference type="PROSITE" id="PS50956">
    <property type="entry name" value="HTH_ASNC_2"/>
    <property type="match status" value="1"/>
</dbReference>
<dbReference type="InterPro" id="IPR019885">
    <property type="entry name" value="Tscrpt_reg_HTH_AsnC-type_CS"/>
</dbReference>
<keyword evidence="3" id="KW-0804">Transcription</keyword>
<keyword evidence="1" id="KW-0805">Transcription regulation</keyword>
<dbReference type="RefSeq" id="WP_420242176.1">
    <property type="nucleotide sequence ID" value="NZ_BOPV01000001.1"/>
</dbReference>
<reference evidence="5" key="1">
    <citation type="submission" date="2021-02" db="EMBL/GenBank/DDBJ databases">
        <title>Genome sequence of Rhodospirillales sp. strain TMPK1 isolated from soil.</title>
        <authorList>
            <person name="Nakai R."/>
            <person name="Kusada H."/>
            <person name="Tamaki H."/>
        </authorList>
    </citation>
    <scope>NUCLEOTIDE SEQUENCE</scope>
    <source>
        <strain evidence="5">TMPK1</strain>
    </source>
</reference>
<evidence type="ECO:0000313" key="6">
    <source>
        <dbReference type="Proteomes" id="UP000681075"/>
    </source>
</evidence>
<evidence type="ECO:0000313" key="5">
    <source>
        <dbReference type="EMBL" id="GIL39077.1"/>
    </source>
</evidence>
<gene>
    <name evidence="5" type="ORF">TMPK1_13140</name>
</gene>
<dbReference type="PRINTS" id="PR00033">
    <property type="entry name" value="HTHASNC"/>
</dbReference>
<feature type="domain" description="HTH asnC-type" evidence="4">
    <location>
        <begin position="4"/>
        <end position="69"/>
    </location>
</feature>
<dbReference type="GO" id="GO:0043565">
    <property type="term" value="F:sequence-specific DNA binding"/>
    <property type="evidence" value="ECO:0007669"/>
    <property type="project" value="InterPro"/>
</dbReference>
<organism evidence="5 6">
    <name type="scientific">Roseiterribacter gracilis</name>
    <dbReference type="NCBI Taxonomy" id="2812848"/>
    <lineage>
        <taxon>Bacteria</taxon>
        <taxon>Pseudomonadati</taxon>
        <taxon>Pseudomonadota</taxon>
        <taxon>Alphaproteobacteria</taxon>
        <taxon>Rhodospirillales</taxon>
        <taxon>Roseiterribacteraceae</taxon>
        <taxon>Roseiterribacter</taxon>
    </lineage>
</organism>
<keyword evidence="2" id="KW-0238">DNA-binding</keyword>
<dbReference type="PANTHER" id="PTHR30154:SF34">
    <property type="entry name" value="TRANSCRIPTIONAL REGULATOR AZLB"/>
    <property type="match status" value="1"/>
</dbReference>
<dbReference type="Proteomes" id="UP000681075">
    <property type="component" value="Unassembled WGS sequence"/>
</dbReference>
<dbReference type="GO" id="GO:0005829">
    <property type="term" value="C:cytosol"/>
    <property type="evidence" value="ECO:0007669"/>
    <property type="project" value="TreeGrafter"/>
</dbReference>
<evidence type="ECO:0000256" key="2">
    <source>
        <dbReference type="ARBA" id="ARBA00023125"/>
    </source>
</evidence>
<dbReference type="PROSITE" id="PS00519">
    <property type="entry name" value="HTH_ASNC_1"/>
    <property type="match status" value="1"/>
</dbReference>
<dbReference type="InterPro" id="IPR000485">
    <property type="entry name" value="AsnC-type_HTH_dom"/>
</dbReference>
<dbReference type="InterPro" id="IPR036388">
    <property type="entry name" value="WH-like_DNA-bd_sf"/>
</dbReference>
<dbReference type="InterPro" id="IPR019888">
    <property type="entry name" value="Tscrpt_reg_AsnC-like"/>
</dbReference>
<evidence type="ECO:0000259" key="4">
    <source>
        <dbReference type="PROSITE" id="PS50956"/>
    </source>
</evidence>
<name>A0A8S8XCR6_9PROT</name>
<dbReference type="InterPro" id="IPR019887">
    <property type="entry name" value="Tscrpt_reg_AsnC/Lrp_C"/>
</dbReference>
<keyword evidence="6" id="KW-1185">Reference proteome</keyword>
<dbReference type="InterPro" id="IPR036390">
    <property type="entry name" value="WH_DNA-bd_sf"/>
</dbReference>
<dbReference type="Gene3D" id="1.10.10.10">
    <property type="entry name" value="Winged helix-like DNA-binding domain superfamily/Winged helix DNA-binding domain"/>
    <property type="match status" value="1"/>
</dbReference>
<dbReference type="Gene3D" id="3.30.70.920">
    <property type="match status" value="1"/>
</dbReference>
<dbReference type="SUPFAM" id="SSF46785">
    <property type="entry name" value="Winged helix' DNA-binding domain"/>
    <property type="match status" value="1"/>
</dbReference>
<dbReference type="SUPFAM" id="SSF54909">
    <property type="entry name" value="Dimeric alpha+beta barrel"/>
    <property type="match status" value="1"/>
</dbReference>
<dbReference type="Pfam" id="PF13412">
    <property type="entry name" value="HTH_24"/>
    <property type="match status" value="1"/>
</dbReference>
<comment type="caution">
    <text evidence="5">The sequence shown here is derived from an EMBL/GenBank/DDBJ whole genome shotgun (WGS) entry which is preliminary data.</text>
</comment>